<sequence length="75" mass="9181">MHQMLFNFIINHFLNANIYTLLVFNCWDWQVQRQFLHKLNERSLYTRFVHIETADFSGILKVTTCDMVDLIWERT</sequence>
<reference evidence="1" key="1">
    <citation type="submission" date="2020-11" db="EMBL/GenBank/DDBJ databases">
        <authorList>
            <person name="Whitehead M."/>
        </authorList>
    </citation>
    <scope>NUCLEOTIDE SEQUENCE</scope>
    <source>
        <strain evidence="1">EGII</strain>
    </source>
</reference>
<evidence type="ECO:0000313" key="2">
    <source>
        <dbReference type="Proteomes" id="UP000606786"/>
    </source>
</evidence>
<name>A0A811V4S6_CERCA</name>
<dbReference type="AlphaFoldDB" id="A0A811V4S6"/>
<gene>
    <name evidence="1" type="ORF">CCAP1982_LOCUS14185</name>
</gene>
<protein>
    <submittedName>
        <fullName evidence="1">(Mediterranean fruit fly) hypothetical protein</fullName>
    </submittedName>
</protein>
<evidence type="ECO:0000313" key="1">
    <source>
        <dbReference type="EMBL" id="CAD7005841.1"/>
    </source>
</evidence>
<dbReference type="OrthoDB" id="6117597at2759"/>
<accession>A0A811V4S6</accession>
<organism evidence="1 2">
    <name type="scientific">Ceratitis capitata</name>
    <name type="common">Mediterranean fruit fly</name>
    <name type="synonym">Tephritis capitata</name>
    <dbReference type="NCBI Taxonomy" id="7213"/>
    <lineage>
        <taxon>Eukaryota</taxon>
        <taxon>Metazoa</taxon>
        <taxon>Ecdysozoa</taxon>
        <taxon>Arthropoda</taxon>
        <taxon>Hexapoda</taxon>
        <taxon>Insecta</taxon>
        <taxon>Pterygota</taxon>
        <taxon>Neoptera</taxon>
        <taxon>Endopterygota</taxon>
        <taxon>Diptera</taxon>
        <taxon>Brachycera</taxon>
        <taxon>Muscomorpha</taxon>
        <taxon>Tephritoidea</taxon>
        <taxon>Tephritidae</taxon>
        <taxon>Ceratitis</taxon>
        <taxon>Ceratitis</taxon>
    </lineage>
</organism>
<dbReference type="EMBL" id="CAJHJT010000034">
    <property type="protein sequence ID" value="CAD7005841.1"/>
    <property type="molecule type" value="Genomic_DNA"/>
</dbReference>
<keyword evidence="2" id="KW-1185">Reference proteome</keyword>
<proteinExistence type="predicted"/>
<comment type="caution">
    <text evidence="1">The sequence shown here is derived from an EMBL/GenBank/DDBJ whole genome shotgun (WGS) entry which is preliminary data.</text>
</comment>
<dbReference type="Proteomes" id="UP000606786">
    <property type="component" value="Unassembled WGS sequence"/>
</dbReference>